<evidence type="ECO:0000313" key="1">
    <source>
        <dbReference type="EMBL" id="OHA96133.1"/>
    </source>
</evidence>
<evidence type="ECO:0000313" key="2">
    <source>
        <dbReference type="Proteomes" id="UP000178175"/>
    </source>
</evidence>
<dbReference type="AlphaFoldDB" id="A0A1G2TFX4"/>
<dbReference type="Proteomes" id="UP000178175">
    <property type="component" value="Unassembled WGS sequence"/>
</dbReference>
<name>A0A1G2TFX4_9BACT</name>
<accession>A0A1G2TFX4</accession>
<comment type="caution">
    <text evidence="1">The sequence shown here is derived from an EMBL/GenBank/DDBJ whole genome shotgun (WGS) entry which is preliminary data.</text>
</comment>
<protein>
    <submittedName>
        <fullName evidence="1">Uncharacterized protein</fullName>
    </submittedName>
</protein>
<gene>
    <name evidence="1" type="ORF">A3C70_03405</name>
</gene>
<dbReference type="EMBL" id="MHVR01000010">
    <property type="protein sequence ID" value="OHA96133.1"/>
    <property type="molecule type" value="Genomic_DNA"/>
</dbReference>
<proteinExistence type="predicted"/>
<reference evidence="1 2" key="1">
    <citation type="journal article" date="2016" name="Nat. Commun.">
        <title>Thousands of microbial genomes shed light on interconnected biogeochemical processes in an aquifer system.</title>
        <authorList>
            <person name="Anantharaman K."/>
            <person name="Brown C.T."/>
            <person name="Hug L.A."/>
            <person name="Sharon I."/>
            <person name="Castelle C.J."/>
            <person name="Probst A.J."/>
            <person name="Thomas B.C."/>
            <person name="Singh A."/>
            <person name="Wilkins M.J."/>
            <person name="Karaoz U."/>
            <person name="Brodie E.L."/>
            <person name="Williams K.H."/>
            <person name="Hubbard S.S."/>
            <person name="Banfield J.F."/>
        </authorList>
    </citation>
    <scope>NUCLEOTIDE SEQUENCE [LARGE SCALE GENOMIC DNA]</scope>
</reference>
<organism evidence="1 2">
    <name type="scientific">Candidatus Zambryskibacteria bacterium RIFCSPHIGHO2_02_FULL_43_14</name>
    <dbReference type="NCBI Taxonomy" id="1802748"/>
    <lineage>
        <taxon>Bacteria</taxon>
        <taxon>Candidatus Zambryskiibacteriota</taxon>
    </lineage>
</organism>
<sequence length="64" mass="7328">MLVQLKSDEYLIIKDVRWCRLKGEVRKNWVYDGAVVEAPYTGVIRIVTGMFGVLESDIKEIVAI</sequence>